<dbReference type="Pfam" id="PF01063">
    <property type="entry name" value="Aminotran_4"/>
    <property type="match status" value="1"/>
</dbReference>
<evidence type="ECO:0000313" key="10">
    <source>
        <dbReference type="EMBL" id="KZF24775.1"/>
    </source>
</evidence>
<evidence type="ECO:0000256" key="6">
    <source>
        <dbReference type="PIRSR" id="PIRSR006468-1"/>
    </source>
</evidence>
<comment type="catalytic activity">
    <reaction evidence="9">
        <text>L-isoleucine + 2-oxoglutarate = (S)-3-methyl-2-oxopentanoate + L-glutamate</text>
        <dbReference type="Rhea" id="RHEA:24801"/>
        <dbReference type="ChEBI" id="CHEBI:16810"/>
        <dbReference type="ChEBI" id="CHEBI:29985"/>
        <dbReference type="ChEBI" id="CHEBI:35146"/>
        <dbReference type="ChEBI" id="CHEBI:58045"/>
        <dbReference type="EC" id="2.6.1.42"/>
    </reaction>
</comment>
<keyword evidence="5 8" id="KW-0663">Pyridoxal phosphate</keyword>
<evidence type="ECO:0000313" key="11">
    <source>
        <dbReference type="Proteomes" id="UP000076632"/>
    </source>
</evidence>
<evidence type="ECO:0000256" key="5">
    <source>
        <dbReference type="ARBA" id="ARBA00022898"/>
    </source>
</evidence>
<name>A0A165IEC6_XYLHT</name>
<protein>
    <recommendedName>
        <fullName evidence="9">Branched-chain-amino-acid aminotransferase</fullName>
        <ecNumber evidence="9">2.6.1.42</ecNumber>
    </recommendedName>
</protein>
<dbReference type="RefSeq" id="XP_018190330.1">
    <property type="nucleotide sequence ID" value="XM_018329792.1"/>
</dbReference>
<dbReference type="PANTHER" id="PTHR11825">
    <property type="entry name" value="SUBGROUP IIII AMINOTRANSFERASE"/>
    <property type="match status" value="1"/>
</dbReference>
<dbReference type="InterPro" id="IPR018300">
    <property type="entry name" value="Aminotrans_IV_CS"/>
</dbReference>
<dbReference type="PIRSF" id="PIRSF006468">
    <property type="entry name" value="BCAT1"/>
    <property type="match status" value="1"/>
</dbReference>
<dbReference type="InterPro" id="IPR001544">
    <property type="entry name" value="Aminotrans_IV"/>
</dbReference>
<keyword evidence="9" id="KW-0100">Branched-chain amino acid biosynthesis</keyword>
<feature type="modified residue" description="N6-(pyridoxal phosphate)lysine" evidence="6">
    <location>
        <position position="226"/>
    </location>
</feature>
<dbReference type="SUPFAM" id="SSF56752">
    <property type="entry name" value="D-aminoacid aminotransferase-like PLP-dependent enzymes"/>
    <property type="match status" value="1"/>
</dbReference>
<dbReference type="OMA" id="ANIFIIW"/>
<dbReference type="GO" id="GO:0052655">
    <property type="term" value="F:L-valine-2-oxoglutarate transaminase activity"/>
    <property type="evidence" value="ECO:0007669"/>
    <property type="project" value="RHEA"/>
</dbReference>
<dbReference type="EMBL" id="KV407456">
    <property type="protein sequence ID" value="KZF24775.1"/>
    <property type="molecule type" value="Genomic_DNA"/>
</dbReference>
<evidence type="ECO:0000256" key="9">
    <source>
        <dbReference type="RuleBase" id="RU004517"/>
    </source>
</evidence>
<dbReference type="Gene3D" id="3.30.470.10">
    <property type="match status" value="1"/>
</dbReference>
<dbReference type="InParanoid" id="A0A165IEC6"/>
<keyword evidence="11" id="KW-1185">Reference proteome</keyword>
<dbReference type="GO" id="GO:0009098">
    <property type="term" value="P:L-leucine biosynthetic process"/>
    <property type="evidence" value="ECO:0007669"/>
    <property type="project" value="TreeGrafter"/>
</dbReference>
<comment type="cofactor">
    <cofactor evidence="1 8">
        <name>pyridoxal 5'-phosphate</name>
        <dbReference type="ChEBI" id="CHEBI:597326"/>
    </cofactor>
</comment>
<dbReference type="STRING" id="1328760.A0A165IEC6"/>
<comment type="catalytic activity">
    <reaction evidence="9">
        <text>L-valine + 2-oxoglutarate = 3-methyl-2-oxobutanoate + L-glutamate</text>
        <dbReference type="Rhea" id="RHEA:24813"/>
        <dbReference type="ChEBI" id="CHEBI:11851"/>
        <dbReference type="ChEBI" id="CHEBI:16810"/>
        <dbReference type="ChEBI" id="CHEBI:29985"/>
        <dbReference type="ChEBI" id="CHEBI:57762"/>
        <dbReference type="EC" id="2.6.1.42"/>
    </reaction>
</comment>
<dbReference type="GeneID" id="28894929"/>
<evidence type="ECO:0000256" key="7">
    <source>
        <dbReference type="RuleBase" id="RU004106"/>
    </source>
</evidence>
<dbReference type="AlphaFoldDB" id="A0A165IEC6"/>
<dbReference type="GO" id="GO:0052654">
    <property type="term" value="F:L-leucine-2-oxoglutarate transaminase activity"/>
    <property type="evidence" value="ECO:0007669"/>
    <property type="project" value="RHEA"/>
</dbReference>
<dbReference type="Proteomes" id="UP000076632">
    <property type="component" value="Unassembled WGS sequence"/>
</dbReference>
<dbReference type="GO" id="GO:0052656">
    <property type="term" value="F:L-isoleucine-2-oxoglutarate transaminase activity"/>
    <property type="evidence" value="ECO:0007669"/>
    <property type="project" value="RHEA"/>
</dbReference>
<evidence type="ECO:0000256" key="2">
    <source>
        <dbReference type="ARBA" id="ARBA00009320"/>
    </source>
</evidence>
<keyword evidence="4 9" id="KW-0808">Transferase</keyword>
<dbReference type="Gene3D" id="3.20.10.10">
    <property type="entry name" value="D-amino Acid Aminotransferase, subunit A, domain 2"/>
    <property type="match status" value="1"/>
</dbReference>
<comment type="similarity">
    <text evidence="2 7">Belongs to the class-IV pyridoxal-phosphate-dependent aminotransferase family.</text>
</comment>
<dbReference type="GO" id="GO:0009099">
    <property type="term" value="P:L-valine biosynthetic process"/>
    <property type="evidence" value="ECO:0007669"/>
    <property type="project" value="TreeGrafter"/>
</dbReference>
<sequence>MTVSSPHTPLRTLNASKLKIQYTTQPKPVPASDAPEVISHSACTDHMLVARWDDASGWADPEIVPHGGLTLMLTASVLHYATACFEGMKVHRGVDGKLRLFRPWLNCERMLKSSQRISLPSVDPAELLKLVRALCTVDGPKWLPKDTARGSGLYIRPTLIGTDHSLGFQVPQEALLFVVISYWAAPGQNELSISSTRAKPAPRGLRLYASPEDTVRAWPGGTGAAKLSANYGPTLMSHAQAKKLEYDQVLWLFGPECQITEAGSSNFFVIWRTQEDKLQLVTAALHDQLILPGVTRQSILELARERFATTKQNAHGDHIEALEVLEGKLSMFDIIAAAEEERLLAAFSVGTAAFVTPVSQILFRGQPIDINEAAVPHVDALRGWMTDIMYGKEISPWVDEVSED</sequence>
<comment type="catalytic activity">
    <reaction evidence="9">
        <text>L-leucine + 2-oxoglutarate = 4-methyl-2-oxopentanoate + L-glutamate</text>
        <dbReference type="Rhea" id="RHEA:18321"/>
        <dbReference type="ChEBI" id="CHEBI:16810"/>
        <dbReference type="ChEBI" id="CHEBI:17865"/>
        <dbReference type="ChEBI" id="CHEBI:29985"/>
        <dbReference type="ChEBI" id="CHEBI:57427"/>
        <dbReference type="EC" id="2.6.1.42"/>
    </reaction>
</comment>
<dbReference type="OrthoDB" id="1732691at2759"/>
<dbReference type="InterPro" id="IPR005786">
    <property type="entry name" value="B_amino_transII"/>
</dbReference>
<evidence type="ECO:0000256" key="1">
    <source>
        <dbReference type="ARBA" id="ARBA00001933"/>
    </source>
</evidence>
<evidence type="ECO:0000256" key="8">
    <source>
        <dbReference type="RuleBase" id="RU004516"/>
    </source>
</evidence>
<dbReference type="PROSITE" id="PS00770">
    <property type="entry name" value="AA_TRANSFER_CLASS_4"/>
    <property type="match status" value="1"/>
</dbReference>
<reference evidence="10 11" key="1">
    <citation type="journal article" date="2016" name="Fungal Biol.">
        <title>The genome of Xylona heveae provides a window into fungal endophytism.</title>
        <authorList>
            <person name="Gazis R."/>
            <person name="Kuo A."/>
            <person name="Riley R."/>
            <person name="LaButti K."/>
            <person name="Lipzen A."/>
            <person name="Lin J."/>
            <person name="Amirebrahimi M."/>
            <person name="Hesse C.N."/>
            <person name="Spatafora J.W."/>
            <person name="Henrissat B."/>
            <person name="Hainaut M."/>
            <person name="Grigoriev I.V."/>
            <person name="Hibbett D.S."/>
        </authorList>
    </citation>
    <scope>NUCLEOTIDE SEQUENCE [LARGE SCALE GENOMIC DNA]</scope>
    <source>
        <strain evidence="10 11">TC161</strain>
    </source>
</reference>
<dbReference type="EC" id="2.6.1.42" evidence="9"/>
<keyword evidence="9" id="KW-0028">Amino-acid biosynthesis</keyword>
<dbReference type="InterPro" id="IPR036038">
    <property type="entry name" value="Aminotransferase-like"/>
</dbReference>
<accession>A0A165IEC6</accession>
<dbReference type="InterPro" id="IPR043132">
    <property type="entry name" value="BCAT-like_C"/>
</dbReference>
<gene>
    <name evidence="10" type="ORF">L228DRAFT_209054</name>
</gene>
<dbReference type="InterPro" id="IPR043131">
    <property type="entry name" value="BCAT-like_N"/>
</dbReference>
<dbReference type="GO" id="GO:0005739">
    <property type="term" value="C:mitochondrion"/>
    <property type="evidence" value="ECO:0007669"/>
    <property type="project" value="TreeGrafter"/>
</dbReference>
<evidence type="ECO:0000256" key="4">
    <source>
        <dbReference type="ARBA" id="ARBA00022679"/>
    </source>
</evidence>
<dbReference type="PANTHER" id="PTHR11825:SF69">
    <property type="entry name" value="BRANCHED-CHAIN-AMINO-ACID AMINOTRANSFERASE"/>
    <property type="match status" value="1"/>
</dbReference>
<evidence type="ECO:0000256" key="3">
    <source>
        <dbReference type="ARBA" id="ARBA00022576"/>
    </source>
</evidence>
<keyword evidence="3 9" id="KW-0032">Aminotransferase</keyword>
<proteinExistence type="inferred from homology"/>
<organism evidence="10 11">
    <name type="scientific">Xylona heveae (strain CBS 132557 / TC161)</name>
    <dbReference type="NCBI Taxonomy" id="1328760"/>
    <lineage>
        <taxon>Eukaryota</taxon>
        <taxon>Fungi</taxon>
        <taxon>Dikarya</taxon>
        <taxon>Ascomycota</taxon>
        <taxon>Pezizomycotina</taxon>
        <taxon>Xylonomycetes</taxon>
        <taxon>Xylonales</taxon>
        <taxon>Xylonaceae</taxon>
        <taxon>Xylona</taxon>
    </lineage>
</organism>